<feature type="non-terminal residue" evidence="2">
    <location>
        <position position="51"/>
    </location>
</feature>
<feature type="region of interest" description="Disordered" evidence="1">
    <location>
        <begin position="23"/>
        <end position="51"/>
    </location>
</feature>
<keyword evidence="3" id="KW-1185">Reference proteome</keyword>
<protein>
    <submittedName>
        <fullName evidence="2">La protein</fullName>
    </submittedName>
</protein>
<dbReference type="PaxDb" id="67767-A0A0J7KB02"/>
<dbReference type="Proteomes" id="UP000036403">
    <property type="component" value="Unassembled WGS sequence"/>
</dbReference>
<name>A0A0J7KB02_LASNI</name>
<evidence type="ECO:0000313" key="2">
    <source>
        <dbReference type="EMBL" id="KMQ87459.1"/>
    </source>
</evidence>
<dbReference type="EMBL" id="LBMM01010436">
    <property type="protein sequence ID" value="KMQ87459.1"/>
    <property type="molecule type" value="Genomic_DNA"/>
</dbReference>
<accession>A0A0J7KB02</accession>
<dbReference type="AlphaFoldDB" id="A0A0J7KB02"/>
<reference evidence="2 3" key="1">
    <citation type="submission" date="2015-04" db="EMBL/GenBank/DDBJ databases">
        <title>Lasius niger genome sequencing.</title>
        <authorList>
            <person name="Konorov E.A."/>
            <person name="Nikitin M.A."/>
            <person name="Kirill M.V."/>
            <person name="Chang P."/>
        </authorList>
    </citation>
    <scope>NUCLEOTIDE SEQUENCE [LARGE SCALE GENOMIC DNA]</scope>
    <source>
        <tissue evidence="2">Whole</tissue>
    </source>
</reference>
<proteinExistence type="predicted"/>
<organism evidence="2 3">
    <name type="scientific">Lasius niger</name>
    <name type="common">Black garden ant</name>
    <dbReference type="NCBI Taxonomy" id="67767"/>
    <lineage>
        <taxon>Eukaryota</taxon>
        <taxon>Metazoa</taxon>
        <taxon>Ecdysozoa</taxon>
        <taxon>Arthropoda</taxon>
        <taxon>Hexapoda</taxon>
        <taxon>Insecta</taxon>
        <taxon>Pterygota</taxon>
        <taxon>Neoptera</taxon>
        <taxon>Endopterygota</taxon>
        <taxon>Hymenoptera</taxon>
        <taxon>Apocrita</taxon>
        <taxon>Aculeata</taxon>
        <taxon>Formicoidea</taxon>
        <taxon>Formicidae</taxon>
        <taxon>Formicinae</taxon>
        <taxon>Lasius</taxon>
        <taxon>Lasius</taxon>
    </lineage>
</organism>
<evidence type="ECO:0000313" key="3">
    <source>
        <dbReference type="Proteomes" id="UP000036403"/>
    </source>
</evidence>
<evidence type="ECO:0000256" key="1">
    <source>
        <dbReference type="SAM" id="MobiDB-lite"/>
    </source>
</evidence>
<comment type="caution">
    <text evidence="2">The sequence shown here is derived from an EMBL/GenBank/DDBJ whole genome shotgun (WGS) entry which is preliminary data.</text>
</comment>
<gene>
    <name evidence="2" type="ORF">RF55_13259</name>
</gene>
<sequence>MENGKEETSVDCLNGDAAVEVNKVPKVDAGDTNDAKEQTAETSEKIKAEVE</sequence>